<sequence>MDDFDAIKARLDDYGVRMEIDAIATIESEMGQLRVSLNRGASRQSYAVLHGPDVRLNDVARSMERSVGPVMVWTPFVRPKTADGFRRANIQYIDNVGNAWLTFNDVLIDVRGRTPTNEARRPSHTSGNLFSAGRAQVVFALLAWPQLRRGTTRELAEAAGVSVGLAHGTLDLLRQTGYGDATAPHESRALLDHWAASFPTGLAPRLLLGSFRSDPERIDEVRKYRPDDEMFISGEAATDELRGTVRLILYVDELHPGLPIANRWRADGAHNVVVRRKFWQAPDGSDGPIAGVHLAPGPLVYADLMSSDDPRIRTVAQEWGRRLAGHA</sequence>
<dbReference type="InterPro" id="IPR019238">
    <property type="entry name" value="AbiEi_2"/>
</dbReference>
<keyword evidence="2" id="KW-1185">Reference proteome</keyword>
<evidence type="ECO:0000313" key="2">
    <source>
        <dbReference type="Proteomes" id="UP000325003"/>
    </source>
</evidence>
<comment type="caution">
    <text evidence="1">The sequence shown here is derived from an EMBL/GenBank/DDBJ whole genome shotgun (WGS) entry which is preliminary data.</text>
</comment>
<name>A0A5B1LFE7_9ACTN</name>
<organism evidence="1 2">
    <name type="scientific">Nocardioides humilatus</name>
    <dbReference type="NCBI Taxonomy" id="2607660"/>
    <lineage>
        <taxon>Bacteria</taxon>
        <taxon>Bacillati</taxon>
        <taxon>Actinomycetota</taxon>
        <taxon>Actinomycetes</taxon>
        <taxon>Propionibacteriales</taxon>
        <taxon>Nocardioidaceae</taxon>
        <taxon>Nocardioides</taxon>
    </lineage>
</organism>
<dbReference type="AlphaFoldDB" id="A0A5B1LFE7"/>
<dbReference type="EMBL" id="VUJV01000003">
    <property type="protein sequence ID" value="KAA1419481.1"/>
    <property type="molecule type" value="Genomic_DNA"/>
</dbReference>
<reference evidence="1 2" key="2">
    <citation type="submission" date="2019-09" db="EMBL/GenBank/DDBJ databases">
        <authorList>
            <person name="Jin C."/>
        </authorList>
    </citation>
    <scope>NUCLEOTIDE SEQUENCE [LARGE SCALE GENOMIC DNA]</scope>
    <source>
        <strain evidence="1 2">BN130099</strain>
    </source>
</reference>
<evidence type="ECO:0000313" key="1">
    <source>
        <dbReference type="EMBL" id="KAA1419481.1"/>
    </source>
</evidence>
<accession>A0A5B1LFE7</accession>
<gene>
    <name evidence="1" type="ORF">F0U44_13710</name>
</gene>
<reference evidence="1 2" key="1">
    <citation type="submission" date="2019-09" db="EMBL/GenBank/DDBJ databases">
        <title>Nocardioides panacisoli sp. nov., isolated from the soil of a ginseng field.</title>
        <authorList>
            <person name="Cho C."/>
        </authorList>
    </citation>
    <scope>NUCLEOTIDE SEQUENCE [LARGE SCALE GENOMIC DNA]</scope>
    <source>
        <strain evidence="1 2">BN130099</strain>
    </source>
</reference>
<proteinExistence type="predicted"/>
<dbReference type="Pfam" id="PF09952">
    <property type="entry name" value="AbiEi_2"/>
    <property type="match status" value="1"/>
</dbReference>
<dbReference type="RefSeq" id="WP_149728815.1">
    <property type="nucleotide sequence ID" value="NZ_VUJV01000003.1"/>
</dbReference>
<dbReference type="Proteomes" id="UP000325003">
    <property type="component" value="Unassembled WGS sequence"/>
</dbReference>
<protein>
    <submittedName>
        <fullName evidence="1">Uncharacterized protein</fullName>
    </submittedName>
</protein>